<reference evidence="1 2" key="1">
    <citation type="submission" date="2014-04" db="EMBL/GenBank/DDBJ databases">
        <authorList>
            <consortium name="DOE Joint Genome Institute"/>
            <person name="Kuo A."/>
            <person name="Gay G."/>
            <person name="Dore J."/>
            <person name="Kohler A."/>
            <person name="Nagy L.G."/>
            <person name="Floudas D."/>
            <person name="Copeland A."/>
            <person name="Barry K.W."/>
            <person name="Cichocki N."/>
            <person name="Veneault-Fourrey C."/>
            <person name="LaButti K."/>
            <person name="Lindquist E.A."/>
            <person name="Lipzen A."/>
            <person name="Lundell T."/>
            <person name="Morin E."/>
            <person name="Murat C."/>
            <person name="Sun H."/>
            <person name="Tunlid A."/>
            <person name="Henrissat B."/>
            <person name="Grigoriev I.V."/>
            <person name="Hibbett D.S."/>
            <person name="Martin F."/>
            <person name="Nordberg H.P."/>
            <person name="Cantor M.N."/>
            <person name="Hua S.X."/>
        </authorList>
    </citation>
    <scope>NUCLEOTIDE SEQUENCE [LARGE SCALE GENOMIC DNA]</scope>
    <source>
        <strain evidence="2">h7</strain>
    </source>
</reference>
<accession>A0A0C2XFH0</accession>
<organism evidence="1 2">
    <name type="scientific">Hebeloma cylindrosporum</name>
    <dbReference type="NCBI Taxonomy" id="76867"/>
    <lineage>
        <taxon>Eukaryota</taxon>
        <taxon>Fungi</taxon>
        <taxon>Dikarya</taxon>
        <taxon>Basidiomycota</taxon>
        <taxon>Agaricomycotina</taxon>
        <taxon>Agaricomycetes</taxon>
        <taxon>Agaricomycetidae</taxon>
        <taxon>Agaricales</taxon>
        <taxon>Agaricineae</taxon>
        <taxon>Hymenogastraceae</taxon>
        <taxon>Hebeloma</taxon>
    </lineage>
</organism>
<dbReference type="InterPro" id="IPR032675">
    <property type="entry name" value="LRR_dom_sf"/>
</dbReference>
<gene>
    <name evidence="1" type="ORF">M413DRAFT_449017</name>
</gene>
<evidence type="ECO:0008006" key="3">
    <source>
        <dbReference type="Google" id="ProtNLM"/>
    </source>
</evidence>
<dbReference type="Proteomes" id="UP000053424">
    <property type="component" value="Unassembled WGS sequence"/>
</dbReference>
<evidence type="ECO:0000313" key="1">
    <source>
        <dbReference type="EMBL" id="KIM36668.1"/>
    </source>
</evidence>
<name>A0A0C2XFH0_HEBCY</name>
<proteinExistence type="predicted"/>
<dbReference type="Gene3D" id="3.80.10.10">
    <property type="entry name" value="Ribonuclease Inhibitor"/>
    <property type="match status" value="1"/>
</dbReference>
<dbReference type="HOGENOM" id="CLU_602758_0_0_1"/>
<evidence type="ECO:0000313" key="2">
    <source>
        <dbReference type="Proteomes" id="UP000053424"/>
    </source>
</evidence>
<keyword evidence="2" id="KW-1185">Reference proteome</keyword>
<sequence length="506" mass="56678">MVIPHPQRPSDTADGSEVVPLPTEIYESILDELSDSPKTLCACALVCHLFAQRAQQLLFSSICLKRPTKVYKPDLGIRSYVWPSMRFLQIISSSPHLAGYVKSLIVSDQDDLRKYYREELSWIRSDKAVHQILPRLDNLKELGLKGNIRGGRLNCRKWGDSLRAGILGRCSSESLVAINLVHVRNVPLSFLSLAPRLEKLELQSVLFVPEFNHSTAGEVFDLQKVEGRSPTVRLQHLAVTWSSSDEWHTFYPWLVSLQSLTHIKTLDLHVNFEDCLDEEAIQGGMQAISNLLRRCSGTVETLRLLIPEYTRMANSPSQALPFQLDILAMPALRILDLHCCIWSRRQCQAVSVSGTLSAPSAGRLPETALRTLSSIISQTLPLETCAGERDSIAPRQRLDRLELTLLMDDFEEDTTPEFESIGWEEFITITGALAGVGRLESEQEAMERDSRSLEEREGLVEKGFVRRPGATSVTVTTIIPGTTDGYLEGLMAEKLQRLEQKGVECI</sequence>
<reference evidence="2" key="2">
    <citation type="submission" date="2015-01" db="EMBL/GenBank/DDBJ databases">
        <title>Evolutionary Origins and Diversification of the Mycorrhizal Mutualists.</title>
        <authorList>
            <consortium name="DOE Joint Genome Institute"/>
            <consortium name="Mycorrhizal Genomics Consortium"/>
            <person name="Kohler A."/>
            <person name="Kuo A."/>
            <person name="Nagy L.G."/>
            <person name="Floudas D."/>
            <person name="Copeland A."/>
            <person name="Barry K.W."/>
            <person name="Cichocki N."/>
            <person name="Veneault-Fourrey C."/>
            <person name="LaButti K."/>
            <person name="Lindquist E.A."/>
            <person name="Lipzen A."/>
            <person name="Lundell T."/>
            <person name="Morin E."/>
            <person name="Murat C."/>
            <person name="Riley R."/>
            <person name="Ohm R."/>
            <person name="Sun H."/>
            <person name="Tunlid A."/>
            <person name="Henrissat B."/>
            <person name="Grigoriev I.V."/>
            <person name="Hibbett D.S."/>
            <person name="Martin F."/>
        </authorList>
    </citation>
    <scope>NUCLEOTIDE SEQUENCE [LARGE SCALE GENOMIC DNA]</scope>
    <source>
        <strain evidence="2">h7</strain>
    </source>
</reference>
<dbReference type="AlphaFoldDB" id="A0A0C2XFH0"/>
<dbReference type="EMBL" id="KN831803">
    <property type="protein sequence ID" value="KIM36668.1"/>
    <property type="molecule type" value="Genomic_DNA"/>
</dbReference>
<dbReference type="SUPFAM" id="SSF52047">
    <property type="entry name" value="RNI-like"/>
    <property type="match status" value="1"/>
</dbReference>
<dbReference type="SUPFAM" id="SSF81383">
    <property type="entry name" value="F-box domain"/>
    <property type="match status" value="1"/>
</dbReference>
<protein>
    <recommendedName>
        <fullName evidence="3">F-box domain-containing protein</fullName>
    </recommendedName>
</protein>
<dbReference type="OrthoDB" id="2788229at2759"/>
<dbReference type="InterPro" id="IPR036047">
    <property type="entry name" value="F-box-like_dom_sf"/>
</dbReference>